<dbReference type="PANTHER" id="PTHR48207">
    <property type="entry name" value="SUCCINATE--HYDROXYMETHYLGLUTARATE COA-TRANSFERASE"/>
    <property type="match status" value="1"/>
</dbReference>
<dbReference type="GO" id="GO:0016740">
    <property type="term" value="F:transferase activity"/>
    <property type="evidence" value="ECO:0007669"/>
    <property type="project" value="UniProtKB-KW"/>
</dbReference>
<evidence type="ECO:0000313" key="4">
    <source>
        <dbReference type="Proteomes" id="UP001501417"/>
    </source>
</evidence>
<dbReference type="Gene3D" id="3.30.1540.10">
    <property type="entry name" value="formyl-coa transferase, domain 3"/>
    <property type="match status" value="2"/>
</dbReference>
<comment type="caution">
    <text evidence="3">The sequence shown here is derived from an EMBL/GenBank/DDBJ whole genome shotgun (WGS) entry which is preliminary data.</text>
</comment>
<dbReference type="EMBL" id="BAABGF010000055">
    <property type="protein sequence ID" value="GAA4297703.1"/>
    <property type="molecule type" value="Genomic_DNA"/>
</dbReference>
<dbReference type="Gene3D" id="3.40.50.10540">
    <property type="entry name" value="Crotonobetainyl-coa:carnitine coa-transferase, domain 1"/>
    <property type="match status" value="2"/>
</dbReference>
<keyword evidence="1 3" id="KW-0808">Transferase</keyword>
<dbReference type="InterPro" id="IPR044855">
    <property type="entry name" value="CoA-Trfase_III_dom3_sf"/>
</dbReference>
<dbReference type="InterPro" id="IPR023606">
    <property type="entry name" value="CoA-Trfase_III_dom_1_sf"/>
</dbReference>
<evidence type="ECO:0000256" key="2">
    <source>
        <dbReference type="SAM" id="MobiDB-lite"/>
    </source>
</evidence>
<evidence type="ECO:0000256" key="1">
    <source>
        <dbReference type="ARBA" id="ARBA00022679"/>
    </source>
</evidence>
<name>A0ABP8F8M8_9MYCO</name>
<dbReference type="Proteomes" id="UP001501417">
    <property type="component" value="Unassembled WGS sequence"/>
</dbReference>
<protein>
    <submittedName>
        <fullName evidence="3">CoA transferase</fullName>
    </submittedName>
</protein>
<dbReference type="InterPro" id="IPR003673">
    <property type="entry name" value="CoA-Trfase_fam_III"/>
</dbReference>
<proteinExistence type="predicted"/>
<feature type="region of interest" description="Disordered" evidence="2">
    <location>
        <begin position="339"/>
        <end position="358"/>
    </location>
</feature>
<dbReference type="SUPFAM" id="SSF89796">
    <property type="entry name" value="CoA-transferase family III (CaiB/BaiF)"/>
    <property type="match status" value="2"/>
</dbReference>
<gene>
    <name evidence="3" type="ORF">GCM10023161_49980</name>
</gene>
<dbReference type="Pfam" id="PF02515">
    <property type="entry name" value="CoA_transf_3"/>
    <property type="match status" value="2"/>
</dbReference>
<accession>A0ABP8F8M8</accession>
<sequence>MALSALRGVRVVEWATEIAGPYCTKLFADLGAEVIKIESPDGDPLRGRAFGDRGDGGALFNFLNAGKRSIVGSSLRDLEPLIASADVFLDSLGPGSLDREALLRRAPHLVIVALSPYGLTGPCRDRPATEFTIQAESGTLALRGRPDQPPIQAGGRVFEWVMASYAAVAALAALRRVQLGGAGEIVDCSLLEACHLSAGGFADLYYELAGRPALTYPARQVEIPSIEPTADGWVGFNTNTRQQFESFLAMIGRLDLLDEDPAWALATTRWERREEWNQLVREWTTTHSTDEIVALASDLRIPVSPVNNGQTVLDHPQFAARGVWGRYADGSFTHPLAPYRIDGRRPAPTAGAPPLGEMTKVPAHSRIASATDRAPELPMEGVRILDATAWWAGPSSTHILAALGAEVIHLESTKHPDGARMAAAAFASQPQWWERSGMYLATNTNKRGLTLDLSCPEGRELFFGLVKCSDILVENFSPRVFDNFAITWEAVREHNPRIVMVRMPAFGLDGPWRNNVGFAQTMEQMTGMAWVTGHEYDQPRIPRGPCDPLAGMHSAFAMLTGLRQRDETGQGAFIEVSMVESALNAAAEQVVEFTAYGNLISRLGNRSRDAAPQGLYPCAGTERWLAISIATDEQWRLLKSALGEPDWANDPALDTQQGRMQAHDLIDKHLEQWAGQHDSAAAAELLVRYGVPAADLGDARIGSQHPQLAARGFFESLDHPIVGRHHVPAIPFKYRSVDRWYRSSAPTLGQHNATILGDLLGLDAASIAALTENGVIGTRPGGLD</sequence>
<dbReference type="PANTHER" id="PTHR48207:SF3">
    <property type="entry name" value="SUCCINATE--HYDROXYMETHYLGLUTARATE COA-TRANSFERASE"/>
    <property type="match status" value="1"/>
</dbReference>
<keyword evidence="4" id="KW-1185">Reference proteome</keyword>
<organism evidence="3 4">
    <name type="scientific">Mycobacterium paraffinicum</name>
    <dbReference type="NCBI Taxonomy" id="53378"/>
    <lineage>
        <taxon>Bacteria</taxon>
        <taxon>Bacillati</taxon>
        <taxon>Actinomycetota</taxon>
        <taxon>Actinomycetes</taxon>
        <taxon>Mycobacteriales</taxon>
        <taxon>Mycobacteriaceae</taxon>
        <taxon>Mycobacterium</taxon>
    </lineage>
</organism>
<reference evidence="4" key="1">
    <citation type="journal article" date="2019" name="Int. J. Syst. Evol. Microbiol.">
        <title>The Global Catalogue of Microorganisms (GCM) 10K type strain sequencing project: providing services to taxonomists for standard genome sequencing and annotation.</title>
        <authorList>
            <consortium name="The Broad Institute Genomics Platform"/>
            <consortium name="The Broad Institute Genome Sequencing Center for Infectious Disease"/>
            <person name="Wu L."/>
            <person name="Ma J."/>
        </authorList>
    </citation>
    <scope>NUCLEOTIDE SEQUENCE [LARGE SCALE GENOMIC DNA]</scope>
    <source>
        <strain evidence="4">JCM 17782</strain>
    </source>
</reference>
<evidence type="ECO:0000313" key="3">
    <source>
        <dbReference type="EMBL" id="GAA4297703.1"/>
    </source>
</evidence>
<dbReference type="InterPro" id="IPR050483">
    <property type="entry name" value="CoA-transferase_III_domain"/>
</dbReference>